<feature type="domain" description="Glycosyl hydrolases family 38 C-terminal" evidence="2">
    <location>
        <begin position="232"/>
        <end position="334"/>
    </location>
</feature>
<dbReference type="AlphaFoldDB" id="A0A7R9KYV0"/>
<dbReference type="GO" id="GO:0004559">
    <property type="term" value="F:alpha-mannosidase activity"/>
    <property type="evidence" value="ECO:0007669"/>
    <property type="project" value="InterPro"/>
</dbReference>
<dbReference type="GO" id="GO:0005764">
    <property type="term" value="C:lysosome"/>
    <property type="evidence" value="ECO:0007669"/>
    <property type="project" value="TreeGrafter"/>
</dbReference>
<dbReference type="InterPro" id="IPR050843">
    <property type="entry name" value="Glycosyl_Hydrlase_38"/>
</dbReference>
<protein>
    <recommendedName>
        <fullName evidence="5">Alpha-mannosidase</fullName>
    </recommendedName>
</protein>
<evidence type="ECO:0000313" key="4">
    <source>
        <dbReference type="Proteomes" id="UP000759131"/>
    </source>
</evidence>
<evidence type="ECO:0000313" key="3">
    <source>
        <dbReference type="EMBL" id="CAD7631641.1"/>
    </source>
</evidence>
<feature type="domain" description="Glycosyl hydrolase family 38 C-terminal" evidence="1">
    <location>
        <begin position="12"/>
        <end position="152"/>
    </location>
</feature>
<gene>
    <name evidence="3" type="ORF">OSB1V03_LOCUS12050</name>
</gene>
<accession>A0A7R9KYV0</accession>
<evidence type="ECO:0008006" key="5">
    <source>
        <dbReference type="Google" id="ProtNLM"/>
    </source>
</evidence>
<dbReference type="InterPro" id="IPR011013">
    <property type="entry name" value="Gal_mutarotase_sf_dom"/>
</dbReference>
<dbReference type="Proteomes" id="UP000759131">
    <property type="component" value="Unassembled WGS sequence"/>
</dbReference>
<name>A0A7R9KYV0_9ACAR</name>
<dbReference type="GO" id="GO:0006013">
    <property type="term" value="P:mannose metabolic process"/>
    <property type="evidence" value="ECO:0007669"/>
    <property type="project" value="InterPro"/>
</dbReference>
<proteinExistence type="predicted"/>
<evidence type="ECO:0000259" key="2">
    <source>
        <dbReference type="Pfam" id="PF17677"/>
    </source>
</evidence>
<keyword evidence="4" id="KW-1185">Reference proteome</keyword>
<dbReference type="PANTHER" id="PTHR11607">
    <property type="entry name" value="ALPHA-MANNOSIDASE"/>
    <property type="match status" value="1"/>
</dbReference>
<dbReference type="Gene3D" id="2.70.98.30">
    <property type="entry name" value="Golgi alpha-mannosidase II, domain 4"/>
    <property type="match status" value="1"/>
</dbReference>
<dbReference type="InterPro" id="IPR041147">
    <property type="entry name" value="GH38_C"/>
</dbReference>
<feature type="non-terminal residue" evidence="3">
    <location>
        <position position="1"/>
    </location>
</feature>
<dbReference type="Gene3D" id="2.60.40.1360">
    <property type="match status" value="1"/>
</dbReference>
<dbReference type="Pfam" id="PF07748">
    <property type="entry name" value="Glyco_hydro_38C"/>
    <property type="match status" value="1"/>
</dbReference>
<dbReference type="SUPFAM" id="SSF74650">
    <property type="entry name" value="Galactose mutarotase-like"/>
    <property type="match status" value="1"/>
</dbReference>
<dbReference type="Pfam" id="PF17677">
    <property type="entry name" value="Glyco_hydro38C2"/>
    <property type="match status" value="1"/>
</dbReference>
<sequence>KVGLQSELVETSDAKEVHQKVNDYVSQVIRIWPNRDVIEFDFVVGPIPVDDKFGKEIISRWETNLTTNGHFYTDANGRQLLERRRDYRKTWNYNVNEEISGNYYPVNSRIAIKDEKQDIQVTVLNDRSQGGSSIKDGSVELMLHRRDLIDDNFGVAEALNEPGVDGKGLQVRGKFWVVITSLAEAAEVHREMAYDILLEPSLTFAKISGSVEEYVKSHKTQYSGLTKELPKNVHLLTLEQWKGSSYLIRLEHFYQQKESQSLSKSVTVDLKELFTPFVVTQAVETTLSATKDVKSVKRLQFESNADKNRFEPKRVELNADDLTVTLNPMEIRTFIITTKPR</sequence>
<organism evidence="3">
    <name type="scientific">Medioppia subpectinata</name>
    <dbReference type="NCBI Taxonomy" id="1979941"/>
    <lineage>
        <taxon>Eukaryota</taxon>
        <taxon>Metazoa</taxon>
        <taxon>Ecdysozoa</taxon>
        <taxon>Arthropoda</taxon>
        <taxon>Chelicerata</taxon>
        <taxon>Arachnida</taxon>
        <taxon>Acari</taxon>
        <taxon>Acariformes</taxon>
        <taxon>Sarcoptiformes</taxon>
        <taxon>Oribatida</taxon>
        <taxon>Brachypylina</taxon>
        <taxon>Oppioidea</taxon>
        <taxon>Oppiidae</taxon>
        <taxon>Medioppia</taxon>
    </lineage>
</organism>
<dbReference type="EMBL" id="OC864344">
    <property type="protein sequence ID" value="CAD7631641.1"/>
    <property type="molecule type" value="Genomic_DNA"/>
</dbReference>
<dbReference type="GO" id="GO:0030246">
    <property type="term" value="F:carbohydrate binding"/>
    <property type="evidence" value="ECO:0007669"/>
    <property type="project" value="InterPro"/>
</dbReference>
<evidence type="ECO:0000259" key="1">
    <source>
        <dbReference type="Pfam" id="PF07748"/>
    </source>
</evidence>
<reference evidence="3" key="1">
    <citation type="submission" date="2020-11" db="EMBL/GenBank/DDBJ databases">
        <authorList>
            <person name="Tran Van P."/>
        </authorList>
    </citation>
    <scope>NUCLEOTIDE SEQUENCE</scope>
</reference>
<dbReference type="PANTHER" id="PTHR11607:SF3">
    <property type="entry name" value="LYSOSOMAL ALPHA-MANNOSIDASE"/>
    <property type="match status" value="1"/>
</dbReference>
<dbReference type="InterPro" id="IPR011682">
    <property type="entry name" value="Glyco_hydro_38_C"/>
</dbReference>
<dbReference type="OrthoDB" id="2016903at2759"/>
<dbReference type="EMBL" id="CAJPIZ010009769">
    <property type="protein sequence ID" value="CAG2112071.1"/>
    <property type="molecule type" value="Genomic_DNA"/>
</dbReference>